<dbReference type="AlphaFoldDB" id="A0A061RSD8"/>
<reference evidence="1" key="1">
    <citation type="submission" date="2014-05" db="EMBL/GenBank/DDBJ databases">
        <title>The transcriptome of the halophilic microalga Tetraselmis sp. GSL018 isolated from the Great Salt Lake, Utah.</title>
        <authorList>
            <person name="Jinkerson R.E."/>
            <person name="D'Adamo S."/>
            <person name="Posewitz M.C."/>
        </authorList>
    </citation>
    <scope>NUCLEOTIDE SEQUENCE</scope>
    <source>
        <strain evidence="1">GSL018</strain>
    </source>
</reference>
<proteinExistence type="predicted"/>
<dbReference type="EMBL" id="GBEZ01012217">
    <property type="protein sequence ID" value="JAC73649.1"/>
    <property type="molecule type" value="Transcribed_RNA"/>
</dbReference>
<protein>
    <submittedName>
        <fullName evidence="1">Uncharacterized protein</fullName>
    </submittedName>
</protein>
<accession>A0A061RSD8</accession>
<gene>
    <name evidence="1" type="ORF">TSPGSL018_28263</name>
</gene>
<organism evidence="1">
    <name type="scientific">Tetraselmis sp. GSL018</name>
    <dbReference type="NCBI Taxonomy" id="582737"/>
    <lineage>
        <taxon>Eukaryota</taxon>
        <taxon>Viridiplantae</taxon>
        <taxon>Chlorophyta</taxon>
        <taxon>core chlorophytes</taxon>
        <taxon>Chlorodendrophyceae</taxon>
        <taxon>Chlorodendrales</taxon>
        <taxon>Chlorodendraceae</taxon>
        <taxon>Tetraselmis</taxon>
    </lineage>
</organism>
<name>A0A061RSD8_9CHLO</name>
<sequence length="69" mass="7211">PSPPPPPNFDGETLSVDEKDAKLMSILSDLQKEPPKDDSAVQQYAGVLNSLVKGNVSTGTLGLAVFASK</sequence>
<feature type="non-terminal residue" evidence="1">
    <location>
        <position position="69"/>
    </location>
</feature>
<feature type="non-terminal residue" evidence="1">
    <location>
        <position position="1"/>
    </location>
</feature>
<evidence type="ECO:0000313" key="1">
    <source>
        <dbReference type="EMBL" id="JAC73649.1"/>
    </source>
</evidence>